<proteinExistence type="predicted"/>
<sequence>MKKSLFALVSVLVFVGFLPVLAISGDSAMSGHMIKPTKADKSRIIFCRLGRLTDILTPGSVQKVLLSDSSDFKVTIIREKKMTHIVIKPLKKDVASDLFIFGRNNAFYLTVKTVYGRQHYLNHVEIGEESK</sequence>
<dbReference type="AlphaFoldDB" id="C6HW02"/>
<name>C6HW02_9BACT</name>
<reference evidence="1 2" key="1">
    <citation type="journal article" date="2009" name="Appl. Environ. Microbiol.">
        <title>Community genomic and proteomic analyses of chemoautotrophic iron-oxidizing "Leptospirillum rubarum" (Group II) and "Leptospirillum ferrodiazotrophum" (Group III) bacteria in acid mine drainage biofilms.</title>
        <authorList>
            <person name="Goltsman D.S."/>
            <person name="Denef V.J."/>
            <person name="Singer S.W."/>
            <person name="VerBerkmoes N.C."/>
            <person name="Lefsrud M."/>
            <person name="Mueller R.S."/>
            <person name="Dick G.J."/>
            <person name="Sun C.L."/>
            <person name="Wheeler K.E."/>
            <person name="Zemla A."/>
            <person name="Baker B.J."/>
            <person name="Hauser L."/>
            <person name="Land M."/>
            <person name="Shah M.B."/>
            <person name="Thelen M.P."/>
            <person name="Hettich R.L."/>
            <person name="Banfield J.F."/>
        </authorList>
    </citation>
    <scope>NUCLEOTIDE SEQUENCE [LARGE SCALE GENOMIC DNA]</scope>
</reference>
<evidence type="ECO:0000313" key="1">
    <source>
        <dbReference type="EMBL" id="EES53264.1"/>
    </source>
</evidence>
<organism evidence="1 2">
    <name type="scientific">Leptospirillum ferrodiazotrophum</name>
    <dbReference type="NCBI Taxonomy" id="412449"/>
    <lineage>
        <taxon>Bacteria</taxon>
        <taxon>Pseudomonadati</taxon>
        <taxon>Nitrospirota</taxon>
        <taxon>Nitrospiria</taxon>
        <taxon>Nitrospirales</taxon>
        <taxon>Nitrospiraceae</taxon>
        <taxon>Leptospirillum</taxon>
    </lineage>
</organism>
<protein>
    <recommendedName>
        <fullName evidence="3">Pilus formation protein N-terminal domain-containing protein</fullName>
    </recommendedName>
</protein>
<dbReference type="EMBL" id="GG693867">
    <property type="protein sequence ID" value="EES53264.1"/>
    <property type="molecule type" value="Genomic_DNA"/>
</dbReference>
<dbReference type="Proteomes" id="UP000009374">
    <property type="component" value="Unassembled WGS sequence"/>
</dbReference>
<accession>C6HW02</accession>
<gene>
    <name evidence="1" type="ORF">UBAL3_80150053</name>
</gene>
<keyword evidence="2" id="KW-1185">Reference proteome</keyword>
<evidence type="ECO:0008006" key="3">
    <source>
        <dbReference type="Google" id="ProtNLM"/>
    </source>
</evidence>
<evidence type="ECO:0000313" key="2">
    <source>
        <dbReference type="Proteomes" id="UP000009374"/>
    </source>
</evidence>